<comment type="function">
    <text evidence="13">An odorant receptor which affects chemotaxis to the volatile odorant diacetyl. Specifies AWA neuronal cell fate via the odr-7 pathway.</text>
</comment>
<dbReference type="InterPro" id="IPR019428">
    <property type="entry name" value="7TM_GPCR_serpentine_rcpt_Str"/>
</dbReference>
<evidence type="ECO:0000256" key="1">
    <source>
        <dbReference type="ARBA" id="ARBA00004272"/>
    </source>
</evidence>
<feature type="transmembrane region" description="Helical" evidence="19">
    <location>
        <begin position="127"/>
        <end position="149"/>
    </location>
</feature>
<dbReference type="Pfam" id="PF10326">
    <property type="entry name" value="7TM_GPCR_Str"/>
    <property type="match status" value="1"/>
</dbReference>
<dbReference type="AlphaFoldDB" id="A0A2G5T5E3"/>
<evidence type="ECO:0000256" key="5">
    <source>
        <dbReference type="ARBA" id="ARBA00022692"/>
    </source>
</evidence>
<dbReference type="OrthoDB" id="5819686at2759"/>
<name>A0A2G5T5E3_9PELO</name>
<organism evidence="20 21">
    <name type="scientific">Caenorhabditis nigoni</name>
    <dbReference type="NCBI Taxonomy" id="1611254"/>
    <lineage>
        <taxon>Eukaryota</taxon>
        <taxon>Metazoa</taxon>
        <taxon>Ecdysozoa</taxon>
        <taxon>Nematoda</taxon>
        <taxon>Chromadorea</taxon>
        <taxon>Rhabditida</taxon>
        <taxon>Rhabditina</taxon>
        <taxon>Rhabditomorpha</taxon>
        <taxon>Rhabditoidea</taxon>
        <taxon>Rhabditidae</taxon>
        <taxon>Peloderinae</taxon>
        <taxon>Caenorhabditis</taxon>
    </lineage>
</organism>
<keyword evidence="10" id="KW-0675">Receptor</keyword>
<comment type="subcellular location">
    <subcellularLocation>
        <location evidence="1">Cell projection</location>
        <location evidence="1">Cilium membrane</location>
        <topology evidence="1">Multi-pass membrane protein</topology>
    </subcellularLocation>
</comment>
<comment type="similarity">
    <text evidence="14">Belongs to the nematode receptor-like protein str family.</text>
</comment>
<feature type="transmembrane region" description="Helical" evidence="19">
    <location>
        <begin position="6"/>
        <end position="27"/>
    </location>
</feature>
<dbReference type="PANTHER" id="PTHR22943">
    <property type="entry name" value="7-TRANSMEMBRANE DOMAIN RECEPTOR C.ELEGANS"/>
    <property type="match status" value="1"/>
</dbReference>
<keyword evidence="2" id="KW-1003">Cell membrane</keyword>
<evidence type="ECO:0000256" key="2">
    <source>
        <dbReference type="ARBA" id="ARBA00022475"/>
    </source>
</evidence>
<dbReference type="Proteomes" id="UP000230233">
    <property type="component" value="Chromosome V"/>
</dbReference>
<sequence length="338" mass="38729">MLYLHIIQYFGFIGSQLANSLLIYLILTKARKLFGMYRFVMLGFAFFFLFYSWIEILTQPIIHIKSPVCIVFMDSSLKYFKSAGFIITCLYCACFALVISLLSAQFFYRFLAVCKPHILSHGEERILFYLCVPCFLCFVAWFEFVYWGMANTVEKQLYMKSELAEIYNEDSESVALIAVMYWSVGPDGQKKWKINDIGLLLACVITIGGCFMTIVYCASRIYKKMKDSSGHMSERTMELNRQLFITLTIQTILPLFMMYIPVGLATSLPIFEIHTGRIANFTAASLAVYPFLEPIVPMLCIKEFKNFILCRQKQKVASRTTFSIPVSGIHSSSTNAIL</sequence>
<evidence type="ECO:0000256" key="14">
    <source>
        <dbReference type="ARBA" id="ARBA00061678"/>
    </source>
</evidence>
<comment type="caution">
    <text evidence="20">The sequence shown here is derived from an EMBL/GenBank/DDBJ whole genome shotgun (WGS) entry which is preliminary data.</text>
</comment>
<evidence type="ECO:0000256" key="19">
    <source>
        <dbReference type="SAM" id="Phobius"/>
    </source>
</evidence>
<keyword evidence="11" id="KW-0325">Glycoprotein</keyword>
<evidence type="ECO:0000313" key="21">
    <source>
        <dbReference type="Proteomes" id="UP000230233"/>
    </source>
</evidence>
<keyword evidence="9 19" id="KW-0472">Membrane</keyword>
<reference evidence="21" key="1">
    <citation type="submission" date="2017-10" db="EMBL/GenBank/DDBJ databases">
        <title>Rapid genome shrinkage in a self-fertile nematode reveals novel sperm competition proteins.</title>
        <authorList>
            <person name="Yin D."/>
            <person name="Schwarz E.M."/>
            <person name="Thomas C.G."/>
            <person name="Felde R.L."/>
            <person name="Korf I.F."/>
            <person name="Cutter A.D."/>
            <person name="Schartner C.M."/>
            <person name="Ralston E.J."/>
            <person name="Meyer B.J."/>
            <person name="Haag E.S."/>
        </authorList>
    </citation>
    <scope>NUCLEOTIDE SEQUENCE [LARGE SCALE GENOMIC DNA]</scope>
    <source>
        <strain evidence="21">JU1422</strain>
    </source>
</reference>
<dbReference type="EMBL" id="PDUG01000005">
    <property type="protein sequence ID" value="PIC22477.1"/>
    <property type="molecule type" value="Genomic_DNA"/>
</dbReference>
<feature type="transmembrane region" description="Helical" evidence="19">
    <location>
        <begin position="243"/>
        <end position="266"/>
    </location>
</feature>
<evidence type="ECO:0000256" key="7">
    <source>
        <dbReference type="ARBA" id="ARBA00022989"/>
    </source>
</evidence>
<evidence type="ECO:0000256" key="4">
    <source>
        <dbReference type="ARBA" id="ARBA00022606"/>
    </source>
</evidence>
<evidence type="ECO:0000256" key="6">
    <source>
        <dbReference type="ARBA" id="ARBA00022725"/>
    </source>
</evidence>
<keyword evidence="12" id="KW-0966">Cell projection</keyword>
<comment type="subunit">
    <text evidence="15">Interacts with odr-4.</text>
</comment>
<feature type="transmembrane region" description="Helical" evidence="19">
    <location>
        <begin position="197"/>
        <end position="222"/>
    </location>
</feature>
<evidence type="ECO:0000256" key="12">
    <source>
        <dbReference type="ARBA" id="ARBA00023273"/>
    </source>
</evidence>
<accession>A0A2G5T5E3</accession>
<keyword evidence="21" id="KW-1185">Reference proteome</keyword>
<evidence type="ECO:0000256" key="11">
    <source>
        <dbReference type="ARBA" id="ARBA00023180"/>
    </source>
</evidence>
<dbReference type="SUPFAM" id="SSF81321">
    <property type="entry name" value="Family A G protein-coupled receptor-like"/>
    <property type="match status" value="1"/>
</dbReference>
<evidence type="ECO:0000256" key="15">
    <source>
        <dbReference type="ARBA" id="ARBA00064300"/>
    </source>
</evidence>
<keyword evidence="7 19" id="KW-1133">Transmembrane helix</keyword>
<feature type="transmembrane region" description="Helical" evidence="19">
    <location>
        <begin position="82"/>
        <end position="107"/>
    </location>
</feature>
<keyword evidence="3" id="KW-0145">Chemotaxis</keyword>
<evidence type="ECO:0000256" key="17">
    <source>
        <dbReference type="ARBA" id="ARBA00078653"/>
    </source>
</evidence>
<keyword evidence="8" id="KW-0969">Cilium</keyword>
<evidence type="ECO:0000256" key="9">
    <source>
        <dbReference type="ARBA" id="ARBA00023136"/>
    </source>
</evidence>
<feature type="transmembrane region" description="Helical" evidence="19">
    <location>
        <begin position="39"/>
        <end position="62"/>
    </location>
</feature>
<dbReference type="GO" id="GO:0042048">
    <property type="term" value="P:olfactory behavior"/>
    <property type="evidence" value="ECO:0007669"/>
    <property type="project" value="TreeGrafter"/>
</dbReference>
<evidence type="ECO:0000256" key="16">
    <source>
        <dbReference type="ARBA" id="ARBA00067967"/>
    </source>
</evidence>
<evidence type="ECO:0000256" key="10">
    <source>
        <dbReference type="ARBA" id="ARBA00023170"/>
    </source>
</evidence>
<evidence type="ECO:0000256" key="3">
    <source>
        <dbReference type="ARBA" id="ARBA00022500"/>
    </source>
</evidence>
<dbReference type="GO" id="GO:0060170">
    <property type="term" value="C:ciliary membrane"/>
    <property type="evidence" value="ECO:0007669"/>
    <property type="project" value="UniProtKB-SubCell"/>
</dbReference>
<evidence type="ECO:0000256" key="8">
    <source>
        <dbReference type="ARBA" id="ARBA00023069"/>
    </source>
</evidence>
<protein>
    <recommendedName>
        <fullName evidence="16">Serpentine receptor class r-10</fullName>
    </recommendedName>
    <alternativeName>
        <fullName evidence="17">Odorant response abnormal protein 10</fullName>
    </alternativeName>
    <alternativeName>
        <fullName evidence="18">Olfactory receptor 10</fullName>
    </alternativeName>
</protein>
<dbReference type="Gene3D" id="1.20.1070.10">
    <property type="entry name" value="Rhodopsin 7-helix transmembrane proteins"/>
    <property type="match status" value="1"/>
</dbReference>
<evidence type="ECO:0000256" key="18">
    <source>
        <dbReference type="ARBA" id="ARBA00082489"/>
    </source>
</evidence>
<dbReference type="FunFam" id="1.20.1070.10:FF:000128">
    <property type="entry name" value="Seven TM Receptor"/>
    <property type="match status" value="1"/>
</dbReference>
<proteinExistence type="inferred from homology"/>
<dbReference type="GO" id="GO:0038022">
    <property type="term" value="F:G protein-coupled olfactory receptor activity"/>
    <property type="evidence" value="ECO:0007669"/>
    <property type="project" value="TreeGrafter"/>
</dbReference>
<keyword evidence="6" id="KW-0552">Olfaction</keyword>
<gene>
    <name evidence="20" type="primary">Cnig_chr_V.g16520</name>
    <name evidence="20" type="ORF">B9Z55_016520</name>
</gene>
<dbReference type="PANTHER" id="PTHR22943:SF87">
    <property type="entry name" value="SEVEN TM RECEPTOR"/>
    <property type="match status" value="1"/>
</dbReference>
<dbReference type="GO" id="GO:0006935">
    <property type="term" value="P:chemotaxis"/>
    <property type="evidence" value="ECO:0007669"/>
    <property type="project" value="UniProtKB-KW"/>
</dbReference>
<keyword evidence="4" id="KW-0716">Sensory transduction</keyword>
<evidence type="ECO:0000313" key="20">
    <source>
        <dbReference type="EMBL" id="PIC22477.1"/>
    </source>
</evidence>
<evidence type="ECO:0000256" key="13">
    <source>
        <dbReference type="ARBA" id="ARBA00054965"/>
    </source>
</evidence>
<keyword evidence="5 19" id="KW-0812">Transmembrane</keyword>